<accession>A0A645H2A7</accession>
<evidence type="ECO:0000313" key="1">
    <source>
        <dbReference type="EMBL" id="MPN32606.1"/>
    </source>
</evidence>
<organism evidence="1">
    <name type="scientific">bioreactor metagenome</name>
    <dbReference type="NCBI Taxonomy" id="1076179"/>
    <lineage>
        <taxon>unclassified sequences</taxon>
        <taxon>metagenomes</taxon>
        <taxon>ecological metagenomes</taxon>
    </lineage>
</organism>
<reference evidence="1" key="1">
    <citation type="submission" date="2019-08" db="EMBL/GenBank/DDBJ databases">
        <authorList>
            <person name="Kucharzyk K."/>
            <person name="Murdoch R.W."/>
            <person name="Higgins S."/>
            <person name="Loffler F."/>
        </authorList>
    </citation>
    <scope>NUCLEOTIDE SEQUENCE</scope>
</reference>
<name>A0A645H2A7_9ZZZZ</name>
<gene>
    <name evidence="1" type="ORF">SDC9_180086</name>
</gene>
<proteinExistence type="predicted"/>
<dbReference type="EMBL" id="VSSQ01084694">
    <property type="protein sequence ID" value="MPN32606.1"/>
    <property type="molecule type" value="Genomic_DNA"/>
</dbReference>
<sequence length="119" mass="13051">MNFIDEQNNVARGLDLADEALDAAFKLPAELCARNQRRQIKQVDLFVHQPAGHVTLGNAQRNALGNGRFANARLTNQTGVVFLPAAQDLHRTVEFFVTADNAVQLALLRLIGKVFAVSI</sequence>
<comment type="caution">
    <text evidence="1">The sequence shown here is derived from an EMBL/GenBank/DDBJ whole genome shotgun (WGS) entry which is preliminary data.</text>
</comment>
<dbReference type="AntiFam" id="ANF00007">
    <property type="entry name" value="Shadow ORF (opposite clpB)"/>
</dbReference>
<protein>
    <submittedName>
        <fullName evidence="1">Uncharacterized protein</fullName>
    </submittedName>
</protein>
<dbReference type="AlphaFoldDB" id="A0A645H2A7"/>